<feature type="transmembrane region" description="Helical" evidence="2">
    <location>
        <begin position="220"/>
        <end position="239"/>
    </location>
</feature>
<feature type="compositionally biased region" description="Basic and acidic residues" evidence="1">
    <location>
        <begin position="135"/>
        <end position="150"/>
    </location>
</feature>
<organism evidence="3 4">
    <name type="scientific">Microbacterium paludicola</name>
    <dbReference type="NCBI Taxonomy" id="300019"/>
    <lineage>
        <taxon>Bacteria</taxon>
        <taxon>Bacillati</taxon>
        <taxon>Actinomycetota</taxon>
        <taxon>Actinomycetes</taxon>
        <taxon>Micrococcales</taxon>
        <taxon>Microbacteriaceae</taxon>
        <taxon>Microbacterium</taxon>
    </lineage>
</organism>
<feature type="region of interest" description="Disordered" evidence="1">
    <location>
        <begin position="1"/>
        <end position="28"/>
    </location>
</feature>
<dbReference type="EMBL" id="JAVIZA010000001">
    <property type="protein sequence ID" value="MDR6168427.1"/>
    <property type="molecule type" value="Genomic_DNA"/>
</dbReference>
<evidence type="ECO:0000313" key="4">
    <source>
        <dbReference type="Proteomes" id="UP001260188"/>
    </source>
</evidence>
<evidence type="ECO:0000313" key="3">
    <source>
        <dbReference type="EMBL" id="MDR6168427.1"/>
    </source>
</evidence>
<evidence type="ECO:0000256" key="2">
    <source>
        <dbReference type="SAM" id="Phobius"/>
    </source>
</evidence>
<comment type="caution">
    <text evidence="3">The sequence shown here is derived from an EMBL/GenBank/DDBJ whole genome shotgun (WGS) entry which is preliminary data.</text>
</comment>
<proteinExistence type="predicted"/>
<reference evidence="3 4" key="1">
    <citation type="submission" date="2023-08" db="EMBL/GenBank/DDBJ databases">
        <title>Functional and genomic diversity of the sorghum phyllosphere microbiome.</title>
        <authorList>
            <person name="Shade A."/>
        </authorList>
    </citation>
    <scope>NUCLEOTIDE SEQUENCE [LARGE SCALE GENOMIC DNA]</scope>
    <source>
        <strain evidence="3 4">SORGH_AS_0919</strain>
    </source>
</reference>
<keyword evidence="2" id="KW-0472">Membrane</keyword>
<gene>
    <name evidence="3" type="ORF">QE367_002631</name>
</gene>
<accession>A0ABU1I3H4</accession>
<name>A0ABU1I3H4_9MICO</name>
<evidence type="ECO:0000256" key="1">
    <source>
        <dbReference type="SAM" id="MobiDB-lite"/>
    </source>
</evidence>
<keyword evidence="2" id="KW-1133">Transmembrane helix</keyword>
<protein>
    <recommendedName>
        <fullName evidence="5">WXG100 family type VII secretion target</fullName>
    </recommendedName>
</protein>
<dbReference type="Proteomes" id="UP001260188">
    <property type="component" value="Unassembled WGS sequence"/>
</dbReference>
<sequence length="412" mass="44091">MTENSFIYSREEMPSTPGRRRVRKIEGDPGAISARAADIESLGDKMARAAATLERFADGTVGRGESFEAVREQAKEVYEDLQTAARRYRPSGTALAAYATALSTVQADSDWRVDGANRTWPEVNEASRALSGAEADQHEFDTQERLHPDIEQTGTRPSTAGAQAAFDAAVSSWEAYWGTYDAPVETWESAYDTAVNSLERTNADGVSDSFWDNSMPFVEAMLDVLLVVGVILLVVAFLVTGPLALLAGVLAAVAGVLSLLGEIAKLNAGRGDWQSVALAAVGIIPFGKLAKLGDLAQFAGAGARFPRLSGAFRLGGSEFADLHTSLNQFLTRRIPDLFTVHGLNSQNLMRVVNMPAYLAQGNRWVGGWRAGWNALAGNPTNLPEALGGSIDVMLDVIGIAKDGSERLTSLAR</sequence>
<evidence type="ECO:0008006" key="5">
    <source>
        <dbReference type="Google" id="ProtNLM"/>
    </source>
</evidence>
<keyword evidence="2" id="KW-0812">Transmembrane</keyword>
<dbReference type="RefSeq" id="WP_071918590.1">
    <property type="nucleotide sequence ID" value="NZ_CP018134.1"/>
</dbReference>
<keyword evidence="4" id="KW-1185">Reference proteome</keyword>
<feature type="region of interest" description="Disordered" evidence="1">
    <location>
        <begin position="126"/>
        <end position="158"/>
    </location>
</feature>